<evidence type="ECO:0000313" key="11">
    <source>
        <dbReference type="Proteomes" id="UP000292958"/>
    </source>
</evidence>
<feature type="domain" description="Isochorismatase-like" evidence="9">
    <location>
        <begin position="10"/>
        <end position="184"/>
    </location>
</feature>
<dbReference type="Pfam" id="PF00857">
    <property type="entry name" value="Isochorismatase"/>
    <property type="match status" value="1"/>
</dbReference>
<name>A0A4Q7YU60_9BACT</name>
<dbReference type="EC" id="3.5.1.19" evidence="6"/>
<dbReference type="EMBL" id="SHKW01000001">
    <property type="protein sequence ID" value="RZU40509.1"/>
    <property type="molecule type" value="Genomic_DNA"/>
</dbReference>
<dbReference type="InterPro" id="IPR052347">
    <property type="entry name" value="Isochorismatase_Nicotinamidase"/>
</dbReference>
<dbReference type="GO" id="GO:0019363">
    <property type="term" value="P:pyridine nucleotide biosynthetic process"/>
    <property type="evidence" value="ECO:0007669"/>
    <property type="project" value="UniProtKB-KW"/>
</dbReference>
<evidence type="ECO:0000256" key="6">
    <source>
        <dbReference type="ARBA" id="ARBA00039017"/>
    </source>
</evidence>
<evidence type="ECO:0000256" key="8">
    <source>
        <dbReference type="ARBA" id="ARBA00072277"/>
    </source>
</evidence>
<evidence type="ECO:0000256" key="5">
    <source>
        <dbReference type="ARBA" id="ARBA00037900"/>
    </source>
</evidence>
<dbReference type="SUPFAM" id="SSF52499">
    <property type="entry name" value="Isochorismatase-like hydrolases"/>
    <property type="match status" value="1"/>
</dbReference>
<organism evidence="10 11">
    <name type="scientific">Edaphobacter modestus</name>
    <dbReference type="NCBI Taxonomy" id="388466"/>
    <lineage>
        <taxon>Bacteria</taxon>
        <taxon>Pseudomonadati</taxon>
        <taxon>Acidobacteriota</taxon>
        <taxon>Terriglobia</taxon>
        <taxon>Terriglobales</taxon>
        <taxon>Acidobacteriaceae</taxon>
        <taxon>Edaphobacter</taxon>
    </lineage>
</organism>
<keyword evidence="2" id="KW-0662">Pyridine nucleotide biosynthesis</keyword>
<comment type="caution">
    <text evidence="10">The sequence shown here is derived from an EMBL/GenBank/DDBJ whole genome shotgun (WGS) entry which is preliminary data.</text>
</comment>
<comment type="similarity">
    <text evidence="1">Belongs to the isochorismatase family.</text>
</comment>
<dbReference type="InterPro" id="IPR000868">
    <property type="entry name" value="Isochorismatase-like_dom"/>
</dbReference>
<evidence type="ECO:0000256" key="4">
    <source>
        <dbReference type="ARBA" id="ARBA00022801"/>
    </source>
</evidence>
<accession>A0A4Q7YU60</accession>
<dbReference type="CDD" id="cd01011">
    <property type="entry name" value="nicotinamidase"/>
    <property type="match status" value="1"/>
</dbReference>
<evidence type="ECO:0000256" key="7">
    <source>
        <dbReference type="ARBA" id="ARBA00043224"/>
    </source>
</evidence>
<evidence type="ECO:0000259" key="9">
    <source>
        <dbReference type="Pfam" id="PF00857"/>
    </source>
</evidence>
<gene>
    <name evidence="10" type="ORF">BDD14_1973</name>
</gene>
<dbReference type="Gene3D" id="3.40.50.850">
    <property type="entry name" value="Isochorismatase-like"/>
    <property type="match status" value="1"/>
</dbReference>
<proteinExistence type="inferred from homology"/>
<dbReference type="OrthoDB" id="9796485at2"/>
<dbReference type="AlphaFoldDB" id="A0A4Q7YU60"/>
<sequence length="211" mass="23173">MPFTLTPTDALLVIDVQNDFCPGGALSVAEGDRVVPVINRLGQRFEHVILTQDWHPLGHISFASTHPGTQAFTTIEVAYGTQTLWPDHCVQGTPGADFHPGLDLPHAEMIVRKGFRRQIDSYSAFLEDDHTTPTGLAGYLRERGLKRLFLCGLAYDFCVRYSAIDGTALGFDCLVIEDATRAVGLPNSVNETKSHFLANKILHVGLEEIAQ</sequence>
<evidence type="ECO:0000256" key="1">
    <source>
        <dbReference type="ARBA" id="ARBA00006336"/>
    </source>
</evidence>
<dbReference type="GO" id="GO:0008936">
    <property type="term" value="F:nicotinamidase activity"/>
    <property type="evidence" value="ECO:0007669"/>
    <property type="project" value="UniProtKB-EC"/>
</dbReference>
<evidence type="ECO:0000313" key="10">
    <source>
        <dbReference type="EMBL" id="RZU40509.1"/>
    </source>
</evidence>
<dbReference type="GO" id="GO:0046872">
    <property type="term" value="F:metal ion binding"/>
    <property type="evidence" value="ECO:0007669"/>
    <property type="project" value="UniProtKB-KW"/>
</dbReference>
<dbReference type="FunFam" id="3.40.50.850:FF:000006">
    <property type="entry name" value="Bifunctional pyrazinamidase/nicotinamidase"/>
    <property type="match status" value="1"/>
</dbReference>
<evidence type="ECO:0000256" key="3">
    <source>
        <dbReference type="ARBA" id="ARBA00022723"/>
    </source>
</evidence>
<evidence type="ECO:0000256" key="2">
    <source>
        <dbReference type="ARBA" id="ARBA00022642"/>
    </source>
</evidence>
<dbReference type="NCBIfam" id="NF008623">
    <property type="entry name" value="PRK11609.1"/>
    <property type="match status" value="1"/>
</dbReference>
<keyword evidence="3" id="KW-0479">Metal-binding</keyword>
<keyword evidence="11" id="KW-1185">Reference proteome</keyword>
<dbReference type="InterPro" id="IPR036380">
    <property type="entry name" value="Isochorismatase-like_sf"/>
</dbReference>
<protein>
    <recommendedName>
        <fullName evidence="8">Nicotinamidase</fullName>
        <ecNumber evidence="6">3.5.1.19</ecNumber>
    </recommendedName>
    <alternativeName>
        <fullName evidence="7">Nicotinamide deamidase</fullName>
    </alternativeName>
</protein>
<dbReference type="PANTHER" id="PTHR11080:SF2">
    <property type="entry name" value="LD05707P"/>
    <property type="match status" value="1"/>
</dbReference>
<dbReference type="RefSeq" id="WP_130418570.1">
    <property type="nucleotide sequence ID" value="NZ_SHKW01000001.1"/>
</dbReference>
<comment type="pathway">
    <text evidence="5">Cofactor biosynthesis; nicotinate biosynthesis; nicotinate from nicotinamide: step 1/1.</text>
</comment>
<dbReference type="PANTHER" id="PTHR11080">
    <property type="entry name" value="PYRAZINAMIDASE/NICOTINAMIDASE"/>
    <property type="match status" value="1"/>
</dbReference>
<dbReference type="Proteomes" id="UP000292958">
    <property type="component" value="Unassembled WGS sequence"/>
</dbReference>
<keyword evidence="4" id="KW-0378">Hydrolase</keyword>
<reference evidence="10 11" key="1">
    <citation type="submission" date="2019-02" db="EMBL/GenBank/DDBJ databases">
        <title>Genomic Encyclopedia of Archaeal and Bacterial Type Strains, Phase II (KMG-II): from individual species to whole genera.</title>
        <authorList>
            <person name="Goeker M."/>
        </authorList>
    </citation>
    <scope>NUCLEOTIDE SEQUENCE [LARGE SCALE GENOMIC DNA]</scope>
    <source>
        <strain evidence="10 11">DSM 18101</strain>
    </source>
</reference>